<evidence type="ECO:0000256" key="6">
    <source>
        <dbReference type="ARBA" id="ARBA00022723"/>
    </source>
</evidence>
<evidence type="ECO:0000256" key="2">
    <source>
        <dbReference type="ARBA" id="ARBA00007599"/>
    </source>
</evidence>
<comment type="caution">
    <text evidence="11">The sequence shown here is derived from an EMBL/GenBank/DDBJ whole genome shotgun (WGS) entry which is preliminary data.</text>
</comment>
<evidence type="ECO:0000313" key="12">
    <source>
        <dbReference type="Proteomes" id="UP000177354"/>
    </source>
</evidence>
<dbReference type="EMBL" id="MFJF01000004">
    <property type="protein sequence ID" value="OGG08310.1"/>
    <property type="molecule type" value="Genomic_DNA"/>
</dbReference>
<evidence type="ECO:0000313" key="11">
    <source>
        <dbReference type="EMBL" id="OGG08310.1"/>
    </source>
</evidence>
<dbReference type="PANTHER" id="PTHR33540:SF2">
    <property type="entry name" value="TRNA THREONYLCARBAMOYLADENOSINE BIOSYNTHESIS PROTEIN TSAE"/>
    <property type="match status" value="1"/>
</dbReference>
<evidence type="ECO:0000256" key="7">
    <source>
        <dbReference type="ARBA" id="ARBA00022741"/>
    </source>
</evidence>
<name>A0A1F5Z7A6_9BACT</name>
<evidence type="ECO:0000256" key="5">
    <source>
        <dbReference type="ARBA" id="ARBA00022694"/>
    </source>
</evidence>
<keyword evidence="7" id="KW-0547">Nucleotide-binding</keyword>
<comment type="subcellular location">
    <subcellularLocation>
        <location evidence="1">Cytoplasm</location>
    </subcellularLocation>
</comment>
<keyword evidence="6" id="KW-0479">Metal-binding</keyword>
<gene>
    <name evidence="11" type="ORF">A2777_06325</name>
</gene>
<reference evidence="11 12" key="1">
    <citation type="journal article" date="2016" name="Nat. Commun.">
        <title>Thousands of microbial genomes shed light on interconnected biogeochemical processes in an aquifer system.</title>
        <authorList>
            <person name="Anantharaman K."/>
            <person name="Brown C.T."/>
            <person name="Hug L.A."/>
            <person name="Sharon I."/>
            <person name="Castelle C.J."/>
            <person name="Probst A.J."/>
            <person name="Thomas B.C."/>
            <person name="Singh A."/>
            <person name="Wilkins M.J."/>
            <person name="Karaoz U."/>
            <person name="Brodie E.L."/>
            <person name="Williams K.H."/>
            <person name="Hubbard S.S."/>
            <person name="Banfield J.F."/>
        </authorList>
    </citation>
    <scope>NUCLEOTIDE SEQUENCE [LARGE SCALE GENOMIC DNA]</scope>
</reference>
<dbReference type="GO" id="GO:0046872">
    <property type="term" value="F:metal ion binding"/>
    <property type="evidence" value="ECO:0007669"/>
    <property type="project" value="UniProtKB-KW"/>
</dbReference>
<dbReference type="AlphaFoldDB" id="A0A1F5Z7A6"/>
<dbReference type="InterPro" id="IPR003442">
    <property type="entry name" value="T6A_TsaE"/>
</dbReference>
<evidence type="ECO:0000256" key="4">
    <source>
        <dbReference type="ARBA" id="ARBA00022490"/>
    </source>
</evidence>
<keyword evidence="4" id="KW-0963">Cytoplasm</keyword>
<proteinExistence type="inferred from homology"/>
<sequence length="90" mass="10731">MRQYWPVRTKVSQIIHADLYRLEKIPEIEDLGLTDFYNNPGAVLLIEWAGKIQGFLPEKRLELHFDVKEDNSRIITIKHMNQFPHLKNIF</sequence>
<organism evidence="11 12">
    <name type="scientific">Candidatus Gottesmanbacteria bacterium RIFCSPHIGHO2_01_FULL_40_15</name>
    <dbReference type="NCBI Taxonomy" id="1798376"/>
    <lineage>
        <taxon>Bacteria</taxon>
        <taxon>Candidatus Gottesmaniibacteriota</taxon>
    </lineage>
</organism>
<dbReference type="GO" id="GO:0005737">
    <property type="term" value="C:cytoplasm"/>
    <property type="evidence" value="ECO:0007669"/>
    <property type="project" value="UniProtKB-SubCell"/>
</dbReference>
<evidence type="ECO:0000256" key="3">
    <source>
        <dbReference type="ARBA" id="ARBA00019010"/>
    </source>
</evidence>
<evidence type="ECO:0000256" key="1">
    <source>
        <dbReference type="ARBA" id="ARBA00004496"/>
    </source>
</evidence>
<dbReference type="InterPro" id="IPR027417">
    <property type="entry name" value="P-loop_NTPase"/>
</dbReference>
<evidence type="ECO:0000256" key="8">
    <source>
        <dbReference type="ARBA" id="ARBA00022840"/>
    </source>
</evidence>
<dbReference type="Gene3D" id="3.40.50.300">
    <property type="entry name" value="P-loop containing nucleotide triphosphate hydrolases"/>
    <property type="match status" value="1"/>
</dbReference>
<protein>
    <recommendedName>
        <fullName evidence="3">tRNA threonylcarbamoyladenosine biosynthesis protein TsaE</fullName>
    </recommendedName>
    <alternativeName>
        <fullName evidence="10">t(6)A37 threonylcarbamoyladenosine biosynthesis protein TsaE</fullName>
    </alternativeName>
</protein>
<dbReference type="GO" id="GO:0002949">
    <property type="term" value="P:tRNA threonylcarbamoyladenosine modification"/>
    <property type="evidence" value="ECO:0007669"/>
    <property type="project" value="InterPro"/>
</dbReference>
<keyword evidence="9" id="KW-0460">Magnesium</keyword>
<evidence type="ECO:0000256" key="9">
    <source>
        <dbReference type="ARBA" id="ARBA00022842"/>
    </source>
</evidence>
<dbReference type="PANTHER" id="PTHR33540">
    <property type="entry name" value="TRNA THREONYLCARBAMOYLADENOSINE BIOSYNTHESIS PROTEIN TSAE"/>
    <property type="match status" value="1"/>
</dbReference>
<keyword evidence="8" id="KW-0067">ATP-binding</keyword>
<dbReference type="Proteomes" id="UP000177354">
    <property type="component" value="Unassembled WGS sequence"/>
</dbReference>
<accession>A0A1F5Z7A6</accession>
<dbReference type="GO" id="GO:0005524">
    <property type="term" value="F:ATP binding"/>
    <property type="evidence" value="ECO:0007669"/>
    <property type="project" value="UniProtKB-KW"/>
</dbReference>
<comment type="similarity">
    <text evidence="2">Belongs to the TsaE family.</text>
</comment>
<dbReference type="Pfam" id="PF02367">
    <property type="entry name" value="TsaE"/>
    <property type="match status" value="1"/>
</dbReference>
<keyword evidence="5" id="KW-0819">tRNA processing</keyword>
<evidence type="ECO:0000256" key="10">
    <source>
        <dbReference type="ARBA" id="ARBA00032441"/>
    </source>
</evidence>